<proteinExistence type="predicted"/>
<reference evidence="1 4" key="3">
    <citation type="submission" date="2019-12" db="EMBL/GenBank/DDBJ databases">
        <title>Chromosome-level assembly of the Caenorhabditis remanei genome.</title>
        <authorList>
            <person name="Teterina A.A."/>
            <person name="Willis J.H."/>
            <person name="Phillips P.C."/>
        </authorList>
    </citation>
    <scope>NUCLEOTIDE SEQUENCE [LARGE SCALE GENOMIC DNA]</scope>
    <source>
        <strain evidence="1 4">PX506</strain>
        <tissue evidence="1">Whole organism</tissue>
    </source>
</reference>
<dbReference type="EMBL" id="WUAV01000006">
    <property type="protein sequence ID" value="KAF1747198.1"/>
    <property type="molecule type" value="Genomic_DNA"/>
</dbReference>
<dbReference type="Proteomes" id="UP000216624">
    <property type="component" value="Unassembled WGS sequence"/>
</dbReference>
<evidence type="ECO:0000313" key="2">
    <source>
        <dbReference type="EMBL" id="OZG06235.1"/>
    </source>
</evidence>
<name>A0A261B968_CAERE</name>
<organism evidence="2 3">
    <name type="scientific">Caenorhabditis remanei</name>
    <name type="common">Caenorhabditis vulgaris</name>
    <dbReference type="NCBI Taxonomy" id="31234"/>
    <lineage>
        <taxon>Eukaryota</taxon>
        <taxon>Metazoa</taxon>
        <taxon>Ecdysozoa</taxon>
        <taxon>Nematoda</taxon>
        <taxon>Chromadorea</taxon>
        <taxon>Rhabditida</taxon>
        <taxon>Rhabditina</taxon>
        <taxon>Rhabditomorpha</taxon>
        <taxon>Rhabditoidea</taxon>
        <taxon>Rhabditidae</taxon>
        <taxon>Peloderinae</taxon>
        <taxon>Caenorhabditis</taxon>
    </lineage>
</organism>
<gene>
    <name evidence="2" type="ORF">FL82_00408</name>
    <name evidence="1" type="ORF">GCK72_023659</name>
</gene>
<reference evidence="2" key="1">
    <citation type="submission" date="2017-08" db="EMBL/GenBank/DDBJ databases">
        <authorList>
            <person name="de Groot N.N."/>
        </authorList>
    </citation>
    <scope>NUCLEOTIDE SEQUENCE [LARGE SCALE GENOMIC DNA]</scope>
    <source>
        <strain evidence="2">PX439</strain>
    </source>
</reference>
<evidence type="ECO:0000313" key="1">
    <source>
        <dbReference type="EMBL" id="KAF1747198.1"/>
    </source>
</evidence>
<dbReference type="Proteomes" id="UP000483820">
    <property type="component" value="Chromosome X"/>
</dbReference>
<feature type="non-terminal residue" evidence="2">
    <location>
        <position position="1"/>
    </location>
</feature>
<evidence type="ECO:0000313" key="3">
    <source>
        <dbReference type="Proteomes" id="UP000216624"/>
    </source>
</evidence>
<comment type="caution">
    <text evidence="2">The sequence shown here is derived from an EMBL/GenBank/DDBJ whole genome shotgun (WGS) entry which is preliminary data.</text>
</comment>
<reference evidence="3" key="2">
    <citation type="submission" date="2017-08" db="EMBL/GenBank/DDBJ databases">
        <authorList>
            <person name="Fierst J.L."/>
        </authorList>
    </citation>
    <scope>NUCLEOTIDE SEQUENCE [LARGE SCALE GENOMIC DNA]</scope>
    <source>
        <strain evidence="3">PX439</strain>
    </source>
</reference>
<accession>A0A261B968</accession>
<dbReference type="AlphaFoldDB" id="A0A261B968"/>
<sequence>MPVVSDDLTGSLNLITHGDDLVRYDRLVVRYRELIRGLCAVIEMECLSDYDYIIEIYDSAVNLGQRVINTEFPLATTSEDFAAIIIKMAEAVNRLEAVERVLQMCFSNNFIQLR</sequence>
<dbReference type="EMBL" id="NMWX01000001">
    <property type="protein sequence ID" value="OZG06235.1"/>
    <property type="molecule type" value="Genomic_DNA"/>
</dbReference>
<protein>
    <submittedName>
        <fullName evidence="2">Uncharacterized protein</fullName>
    </submittedName>
</protein>
<evidence type="ECO:0000313" key="4">
    <source>
        <dbReference type="Proteomes" id="UP000483820"/>
    </source>
</evidence>
<keyword evidence="3" id="KW-1185">Reference proteome</keyword>